<dbReference type="AlphaFoldDB" id="A0AB38G688"/>
<name>A0AB38G688_9STRE</name>
<dbReference type="Proteomes" id="UP000248954">
    <property type="component" value="Chromosome 1"/>
</dbReference>
<accession>A0AB38G688</accession>
<dbReference type="EMBL" id="LS483348">
    <property type="protein sequence ID" value="SQF41976.1"/>
    <property type="molecule type" value="Genomic_DNA"/>
</dbReference>
<dbReference type="Pfam" id="PF03374">
    <property type="entry name" value="ANT"/>
    <property type="match status" value="1"/>
</dbReference>
<dbReference type="PANTHER" id="PTHR36180">
    <property type="entry name" value="DNA-BINDING PROTEIN-RELATED-RELATED"/>
    <property type="match status" value="1"/>
</dbReference>
<dbReference type="Pfam" id="PF02498">
    <property type="entry name" value="Bro-N"/>
    <property type="match status" value="1"/>
</dbReference>
<dbReference type="InterPro" id="IPR005039">
    <property type="entry name" value="Ant_C"/>
</dbReference>
<evidence type="ECO:0000313" key="3">
    <source>
        <dbReference type="Proteomes" id="UP000248954"/>
    </source>
</evidence>
<evidence type="ECO:0000259" key="1">
    <source>
        <dbReference type="PROSITE" id="PS51750"/>
    </source>
</evidence>
<proteinExistence type="predicted"/>
<dbReference type="InterPro" id="IPR003497">
    <property type="entry name" value="BRO_N_domain"/>
</dbReference>
<evidence type="ECO:0000313" key="2">
    <source>
        <dbReference type="EMBL" id="SQF41976.1"/>
    </source>
</evidence>
<gene>
    <name evidence="2" type="ORF">NCTC8738_00753</name>
</gene>
<feature type="domain" description="Bro-N" evidence="1">
    <location>
        <begin position="1"/>
        <end position="111"/>
    </location>
</feature>
<sequence>MNEIFNFHGQDVRTVTINGEPYFVAKDVATILGYERPTKAIQDHVDKEDKLMSQIGTSGQNRNMVVINESGIYNLIFSAAKQSANTKIKEKANRFKRWVTSEVLPTIRKHGMFATDELLDNPDFAIATLQKLKEEREAKKLLEATIEEQRPKVIFANAVSASHTSILVGDFAKLMRQNGLNFGQNRMFAWLRENGYLISRKGNSWNMPTQKAMDLGLFEIKETTINHSDGHISINKTPKITGKGQLYFADKLLNVDDNKKLS</sequence>
<reference evidence="2 3" key="1">
    <citation type="submission" date="2018-06" db="EMBL/GenBank/DDBJ databases">
        <authorList>
            <consortium name="Pathogen Informatics"/>
            <person name="Doyle S."/>
        </authorList>
    </citation>
    <scope>NUCLEOTIDE SEQUENCE [LARGE SCALE GENOMIC DNA]</scope>
    <source>
        <strain evidence="2 3">NCTC8738</strain>
    </source>
</reference>
<protein>
    <submittedName>
        <fullName evidence="2">Phage antirepressor protein</fullName>
    </submittedName>
</protein>
<dbReference type="RefSeq" id="WP_111698415.1">
    <property type="nucleotide sequence ID" value="NZ_CP066277.1"/>
</dbReference>
<dbReference type="SMART" id="SM01040">
    <property type="entry name" value="Bro-N"/>
    <property type="match status" value="1"/>
</dbReference>
<dbReference type="PROSITE" id="PS51750">
    <property type="entry name" value="BRO_N"/>
    <property type="match status" value="1"/>
</dbReference>
<dbReference type="GO" id="GO:0003677">
    <property type="term" value="F:DNA binding"/>
    <property type="evidence" value="ECO:0007669"/>
    <property type="project" value="InterPro"/>
</dbReference>
<organism evidence="2 3">
    <name type="scientific">Streptococcus lutetiensis</name>
    <dbReference type="NCBI Taxonomy" id="150055"/>
    <lineage>
        <taxon>Bacteria</taxon>
        <taxon>Bacillati</taxon>
        <taxon>Bacillota</taxon>
        <taxon>Bacilli</taxon>
        <taxon>Lactobacillales</taxon>
        <taxon>Streptococcaceae</taxon>
        <taxon>Streptococcus</taxon>
    </lineage>
</organism>
<dbReference type="PANTHER" id="PTHR36180:SF2">
    <property type="entry name" value="BRO FAMILY PROTEIN"/>
    <property type="match status" value="1"/>
</dbReference>